<evidence type="ECO:0000256" key="2">
    <source>
        <dbReference type="ARBA" id="ARBA00004922"/>
    </source>
</evidence>
<comment type="pathway">
    <text evidence="2 8">Protein modification; protein glycosylation.</text>
</comment>
<dbReference type="AlphaFoldDB" id="A0A5B0PZR1"/>
<feature type="domain" description="OST48 N-terminal" evidence="9">
    <location>
        <begin position="28"/>
        <end position="280"/>
    </location>
</feature>
<evidence type="ECO:0000256" key="8">
    <source>
        <dbReference type="RuleBase" id="RU361142"/>
    </source>
</evidence>
<dbReference type="UniPathway" id="UPA00378"/>
<dbReference type="EMBL" id="VDEP01000305">
    <property type="protein sequence ID" value="KAA1109461.1"/>
    <property type="molecule type" value="Genomic_DNA"/>
</dbReference>
<proteinExistence type="inferred from homology"/>
<sequence>MKVSHLFGLLPTLLLGLISLESRVSADKILIVIEDGVERSNYQLLWSSLNARNHQLSFRATKDATPALAEFGEPAFDHLILFSPTAKSFPADLSPQALVQFLEDGGNILLAGSTNLSEYWRDFGREFDVDFDDRASSVIDNFHHLDQDPLTTYTSIETNPLIEDQIVIPPSIRSTNLPVLFRGIGHAVGKNPLLMSVLRASPLAYSAEAKSKESDPNPFIIGDEIGLVSAFQTKKQSRILFVGSLDFFSDQFMTTELTLSDGKKTSTGNRKVVDHLTKWVMQESGVLRIVSVTHSKVGGEPEPPRYRVNEQIEYKVDVQMLQNGRWGPCPLKDLQLEFTMLDPHLRVTLTPTKSPKGTHTTYSTVFRAPDRHGVFTFKLDYRRRTGYTHLEKGIQVSVTPLEHDQYERFIFGAYPYYLGTLSVLASFLLFSFVWLTHFPGTTAHKKTK</sequence>
<feature type="transmembrane region" description="Helical" evidence="8">
    <location>
        <begin position="414"/>
        <end position="436"/>
    </location>
</feature>
<keyword evidence="8" id="KW-0732">Signal</keyword>
<feature type="domain" description="OST48 middle" evidence="10">
    <location>
        <begin position="294"/>
        <end position="437"/>
    </location>
</feature>
<dbReference type="GO" id="GO:0016740">
    <property type="term" value="F:transferase activity"/>
    <property type="evidence" value="ECO:0007669"/>
    <property type="project" value="UniProtKB-KW"/>
</dbReference>
<comment type="caution">
    <text evidence="11">The sequence shown here is derived from an EMBL/GenBank/DDBJ whole genome shotgun (WGS) entry which is preliminary data.</text>
</comment>
<dbReference type="PANTHER" id="PTHR10830">
    <property type="entry name" value="DOLICHYL-DIPHOSPHOOLIGOSACCHARIDE--PROTEIN GLYCOSYLTRANSFERASE 48 KDA SUBUNIT"/>
    <property type="match status" value="1"/>
</dbReference>
<dbReference type="InterPro" id="IPR055457">
    <property type="entry name" value="OST48_N"/>
</dbReference>
<evidence type="ECO:0000259" key="9">
    <source>
        <dbReference type="Pfam" id="PF03345"/>
    </source>
</evidence>
<evidence type="ECO:0000256" key="7">
    <source>
        <dbReference type="ARBA" id="ARBA00023136"/>
    </source>
</evidence>
<keyword evidence="13" id="KW-1185">Reference proteome</keyword>
<keyword evidence="4 8" id="KW-0812">Transmembrane</keyword>
<evidence type="ECO:0000256" key="5">
    <source>
        <dbReference type="ARBA" id="ARBA00022824"/>
    </source>
</evidence>
<evidence type="ECO:0000256" key="4">
    <source>
        <dbReference type="ARBA" id="ARBA00022692"/>
    </source>
</evidence>
<keyword evidence="11" id="KW-0808">Transferase</keyword>
<dbReference type="Proteomes" id="UP000325313">
    <property type="component" value="Unassembled WGS sequence"/>
</dbReference>
<comment type="function">
    <text evidence="8">Subunit of the oligosaccharyl transferase (OST) complex that catalyzes the initial transfer of a defined glycan (Glc(3)Man(9)GlcNAc(2) in eukaryotes) from the lipid carrier dolichol-pyrophosphate to an asparagine residue within an Asn-X-Ser/Thr consensus motif in nascent polypeptide chains, the first step in protein N-glycosylation. N-glycosylation occurs cotranslationally and the complex associates with the Sec61 complex at the channel-forming translocon complex that mediates protein translocation across the endoplasmic reticulum (ER).</text>
</comment>
<protein>
    <recommendedName>
        <fullName evidence="8">Dolichyl-diphosphooligosaccharide--protein glycosyltransferase subunit WBP1</fullName>
        <shortName evidence="8">Oligosaccharyl transferase subunit WBP1</shortName>
    </recommendedName>
</protein>
<comment type="similarity">
    <text evidence="3 8">Belongs to the DDOST 48 kDa subunit family.</text>
</comment>
<keyword evidence="5 8" id="KW-0256">Endoplasmic reticulum</keyword>
<dbReference type="PANTHER" id="PTHR10830:SF0">
    <property type="entry name" value="DOLICHYL-DIPHOSPHOOLIGOSACCHARIDE--PROTEIN GLYCOSYLTRANSFERASE 48 KDA SUBUNIT"/>
    <property type="match status" value="1"/>
</dbReference>
<accession>A0A5B0PZR1</accession>
<evidence type="ECO:0000259" key="10">
    <source>
        <dbReference type="Pfam" id="PF23358"/>
    </source>
</evidence>
<comment type="subcellular location">
    <subcellularLocation>
        <location evidence="8">Endoplasmic reticulum membrane</location>
        <topology evidence="8">Single-pass type I membrane protein</topology>
    </subcellularLocation>
    <subcellularLocation>
        <location evidence="1">Membrane</location>
        <topology evidence="1">Single-pass type I membrane protein</topology>
    </subcellularLocation>
</comment>
<reference evidence="13 14" key="1">
    <citation type="submission" date="2019-05" db="EMBL/GenBank/DDBJ databases">
        <title>Emergence of the Ug99 lineage of the wheat stem rust pathogen through somatic hybridization.</title>
        <authorList>
            <person name="Li F."/>
            <person name="Upadhyaya N.M."/>
            <person name="Sperschneider J."/>
            <person name="Matny O."/>
            <person name="Nguyen-Phuc H."/>
            <person name="Mago R."/>
            <person name="Raley C."/>
            <person name="Miller M.E."/>
            <person name="Silverstein K.A.T."/>
            <person name="Henningsen E."/>
            <person name="Hirsch C.D."/>
            <person name="Visser B."/>
            <person name="Pretorius Z.A."/>
            <person name="Steffenson B.J."/>
            <person name="Schwessinger B."/>
            <person name="Dodds P.N."/>
            <person name="Figueroa M."/>
        </authorList>
    </citation>
    <scope>NUCLEOTIDE SEQUENCE [LARGE SCALE GENOMIC DNA]</scope>
    <source>
        <strain evidence="11">21-0</strain>
        <strain evidence="12 14">Ug99</strain>
    </source>
</reference>
<keyword evidence="7 8" id="KW-0472">Membrane</keyword>
<keyword evidence="6 8" id="KW-1133">Transmembrane helix</keyword>
<dbReference type="InterPro" id="IPR005013">
    <property type="entry name" value="DDOST_48_kDa_subunit"/>
</dbReference>
<dbReference type="Pfam" id="PF23358">
    <property type="entry name" value="OST48_MD"/>
    <property type="match status" value="1"/>
</dbReference>
<dbReference type="EMBL" id="VSWC01000040">
    <property type="protein sequence ID" value="KAA1106405.1"/>
    <property type="molecule type" value="Genomic_DNA"/>
</dbReference>
<dbReference type="Proteomes" id="UP000324748">
    <property type="component" value="Unassembled WGS sequence"/>
</dbReference>
<dbReference type="GO" id="GO:0018279">
    <property type="term" value="P:protein N-linked glycosylation via asparagine"/>
    <property type="evidence" value="ECO:0007669"/>
    <property type="project" value="UniProtKB-UniRule"/>
</dbReference>
<dbReference type="GO" id="GO:0008250">
    <property type="term" value="C:oligosaccharyltransferase complex"/>
    <property type="evidence" value="ECO:0007669"/>
    <property type="project" value="TreeGrafter"/>
</dbReference>
<evidence type="ECO:0000256" key="6">
    <source>
        <dbReference type="ARBA" id="ARBA00022989"/>
    </source>
</evidence>
<evidence type="ECO:0000256" key="1">
    <source>
        <dbReference type="ARBA" id="ARBA00004479"/>
    </source>
</evidence>
<feature type="signal peptide" evidence="8">
    <location>
        <begin position="1"/>
        <end position="26"/>
    </location>
</feature>
<evidence type="ECO:0000256" key="3">
    <source>
        <dbReference type="ARBA" id="ARBA00008743"/>
    </source>
</evidence>
<gene>
    <name evidence="11" type="primary">WBP1_1</name>
    <name evidence="12" type="synonym">WBP1_2</name>
    <name evidence="11" type="ORF">PGT21_034478</name>
    <name evidence="12" type="ORF">PGTUg99_033962</name>
</gene>
<name>A0A5B0PZR1_PUCGR</name>
<evidence type="ECO:0000313" key="14">
    <source>
        <dbReference type="Proteomes" id="UP000325313"/>
    </source>
</evidence>
<comment type="subunit">
    <text evidence="8">Component of the oligosaccharyltransferase (OST) complex.</text>
</comment>
<dbReference type="InterPro" id="IPR055459">
    <property type="entry name" value="OST48_MD"/>
</dbReference>
<feature type="chain" id="PRO_5034156280" description="Dolichyl-diphosphooligosaccharide--protein glycosyltransferase subunit WBP1" evidence="8">
    <location>
        <begin position="27"/>
        <end position="448"/>
    </location>
</feature>
<evidence type="ECO:0000313" key="12">
    <source>
        <dbReference type="EMBL" id="KAA1109461.1"/>
    </source>
</evidence>
<evidence type="ECO:0000313" key="11">
    <source>
        <dbReference type="EMBL" id="KAA1106405.1"/>
    </source>
</evidence>
<dbReference type="OrthoDB" id="29105at2759"/>
<evidence type="ECO:0000313" key="13">
    <source>
        <dbReference type="Proteomes" id="UP000324748"/>
    </source>
</evidence>
<organism evidence="11 13">
    <name type="scientific">Puccinia graminis f. sp. tritici</name>
    <dbReference type="NCBI Taxonomy" id="56615"/>
    <lineage>
        <taxon>Eukaryota</taxon>
        <taxon>Fungi</taxon>
        <taxon>Dikarya</taxon>
        <taxon>Basidiomycota</taxon>
        <taxon>Pucciniomycotina</taxon>
        <taxon>Pucciniomycetes</taxon>
        <taxon>Pucciniales</taxon>
        <taxon>Pucciniaceae</taxon>
        <taxon>Puccinia</taxon>
    </lineage>
</organism>
<dbReference type="Pfam" id="PF03345">
    <property type="entry name" value="OST48_N"/>
    <property type="match status" value="1"/>
</dbReference>